<keyword evidence="2 4" id="KW-0689">Ribosomal protein</keyword>
<dbReference type="InterPro" id="IPR000597">
    <property type="entry name" value="Ribosomal_uL3"/>
</dbReference>
<name>A0A9X0D9S3_9CNID</name>
<dbReference type="FunFam" id="3.30.1430.10:FF:000001">
    <property type="entry name" value="60S ribosomal protein L3"/>
    <property type="match status" value="1"/>
</dbReference>
<evidence type="ECO:0000256" key="1">
    <source>
        <dbReference type="ARBA" id="ARBA00006540"/>
    </source>
</evidence>
<dbReference type="Pfam" id="PF00297">
    <property type="entry name" value="Ribosomal_L3"/>
    <property type="match status" value="1"/>
</dbReference>
<dbReference type="PANTHER" id="PTHR11363">
    <property type="entry name" value="60S RIBOSOMAL PROTEIN L3-RELATED"/>
    <property type="match status" value="1"/>
</dbReference>
<reference evidence="5" key="1">
    <citation type="submission" date="2023-01" db="EMBL/GenBank/DDBJ databases">
        <title>Genome assembly of the deep-sea coral Lophelia pertusa.</title>
        <authorList>
            <person name="Herrera S."/>
            <person name="Cordes E."/>
        </authorList>
    </citation>
    <scope>NUCLEOTIDE SEQUENCE</scope>
    <source>
        <strain evidence="5">USNM1676648</strain>
        <tissue evidence="5">Polyp</tissue>
    </source>
</reference>
<protein>
    <submittedName>
        <fullName evidence="5">60S ribosomal protein L3</fullName>
    </submittedName>
</protein>
<keyword evidence="6" id="KW-1185">Reference proteome</keyword>
<dbReference type="AlphaFoldDB" id="A0A9X0D9S3"/>
<accession>A0A9X0D9S3</accession>
<proteinExistence type="inferred from homology"/>
<sequence length="266" mass="30611">MTHIVREVEKPGSKIHKKEVVEAVSIVETPPMMVVGVVGYIETPRGLRVLKTIWAEHLSEECKRRFYKNWCKSKKKAFSKASKRWADEDGKSAIENDFNTMKRYCKVIRVIIHTQQKLVKLGQKKAIIKEIQVNGGKDVGEKIDWARERLENPAPVRKVFSKDEMIDIIGVSKGHGFKGVTYRWVPRSCHARLTRVYARWLVLEPGIRPVCHTLFARAGQFGYHHRTEINKKIYRIGRGIHTKDGKVVKNNAVPSMISQTSQSLLW</sequence>
<dbReference type="EMBL" id="MU825419">
    <property type="protein sequence ID" value="KAJ7390179.1"/>
    <property type="molecule type" value="Genomic_DNA"/>
</dbReference>
<comment type="caution">
    <text evidence="5">The sequence shown here is derived from an EMBL/GenBank/DDBJ whole genome shotgun (WGS) entry which is preliminary data.</text>
</comment>
<dbReference type="Gene3D" id="2.40.30.10">
    <property type="entry name" value="Translation factors"/>
    <property type="match status" value="1"/>
</dbReference>
<dbReference type="PROSITE" id="PS00474">
    <property type="entry name" value="RIBOSOMAL_L3"/>
    <property type="match status" value="1"/>
</dbReference>
<dbReference type="OrthoDB" id="1611972at2759"/>
<dbReference type="SUPFAM" id="SSF50447">
    <property type="entry name" value="Translation proteins"/>
    <property type="match status" value="1"/>
</dbReference>
<gene>
    <name evidence="5" type="primary">RpL3</name>
    <name evidence="5" type="ORF">OS493_026686</name>
</gene>
<dbReference type="GO" id="GO:0003723">
    <property type="term" value="F:RNA binding"/>
    <property type="evidence" value="ECO:0007669"/>
    <property type="project" value="TreeGrafter"/>
</dbReference>
<dbReference type="InterPro" id="IPR045077">
    <property type="entry name" value="L3_arc_euk"/>
</dbReference>
<dbReference type="InterPro" id="IPR019926">
    <property type="entry name" value="Ribosomal_uL3_CS"/>
</dbReference>
<organism evidence="5 6">
    <name type="scientific">Desmophyllum pertusum</name>
    <dbReference type="NCBI Taxonomy" id="174260"/>
    <lineage>
        <taxon>Eukaryota</taxon>
        <taxon>Metazoa</taxon>
        <taxon>Cnidaria</taxon>
        <taxon>Anthozoa</taxon>
        <taxon>Hexacorallia</taxon>
        <taxon>Scleractinia</taxon>
        <taxon>Caryophylliina</taxon>
        <taxon>Caryophylliidae</taxon>
        <taxon>Desmophyllum</taxon>
    </lineage>
</organism>
<evidence type="ECO:0000256" key="3">
    <source>
        <dbReference type="ARBA" id="ARBA00023274"/>
    </source>
</evidence>
<dbReference type="InterPro" id="IPR009000">
    <property type="entry name" value="Transl_B-barrel_sf"/>
</dbReference>
<evidence type="ECO:0000313" key="5">
    <source>
        <dbReference type="EMBL" id="KAJ7390179.1"/>
    </source>
</evidence>
<evidence type="ECO:0000256" key="4">
    <source>
        <dbReference type="RuleBase" id="RU003905"/>
    </source>
</evidence>
<dbReference type="GO" id="GO:0006412">
    <property type="term" value="P:translation"/>
    <property type="evidence" value="ECO:0007669"/>
    <property type="project" value="InterPro"/>
</dbReference>
<dbReference type="PANTHER" id="PTHR11363:SF5">
    <property type="entry name" value="LARGE RIBOSOMAL SUBUNIT PROTEIN UL3"/>
    <property type="match status" value="1"/>
</dbReference>
<evidence type="ECO:0000313" key="6">
    <source>
        <dbReference type="Proteomes" id="UP001163046"/>
    </source>
</evidence>
<comment type="similarity">
    <text evidence="1 4">Belongs to the universal ribosomal protein uL3 family.</text>
</comment>
<dbReference type="Proteomes" id="UP001163046">
    <property type="component" value="Unassembled WGS sequence"/>
</dbReference>
<evidence type="ECO:0000256" key="2">
    <source>
        <dbReference type="ARBA" id="ARBA00022980"/>
    </source>
</evidence>
<keyword evidence="3 4" id="KW-0687">Ribonucleoprotein</keyword>
<dbReference type="GO" id="GO:0003735">
    <property type="term" value="F:structural constituent of ribosome"/>
    <property type="evidence" value="ECO:0007669"/>
    <property type="project" value="InterPro"/>
</dbReference>
<dbReference type="Gene3D" id="3.30.1430.10">
    <property type="match status" value="1"/>
</dbReference>
<dbReference type="GO" id="GO:0022625">
    <property type="term" value="C:cytosolic large ribosomal subunit"/>
    <property type="evidence" value="ECO:0007669"/>
    <property type="project" value="TreeGrafter"/>
</dbReference>